<gene>
    <name evidence="1" type="ORF">RaK2_00355</name>
</gene>
<protein>
    <submittedName>
        <fullName evidence="1">Uncharacterized protein</fullName>
    </submittedName>
</protein>
<name>H6X4G2_9CAUD</name>
<dbReference type="EMBL" id="JQ513383">
    <property type="protein sequence ID" value="AFA44628.1"/>
    <property type="molecule type" value="Genomic_DNA"/>
</dbReference>
<dbReference type="RefSeq" id="YP_007007510.1">
    <property type="nucleotide sequence ID" value="NC_019526.1"/>
</dbReference>
<keyword evidence="2" id="KW-1185">Reference proteome</keyword>
<dbReference type="KEGG" id="vg:14012943"/>
<reference evidence="1 2" key="1">
    <citation type="journal article" date="2012" name="J. Virol.">
        <title>Genome of Klebsiella sp.-Infecting Bacteriophage vB_KleM_RaK2.</title>
        <authorList>
            <person name="Simoliunas E."/>
            <person name="Kaliniene L."/>
            <person name="Truncaite L."/>
            <person name="Klausa V."/>
            <person name="Zajanckauskaite A."/>
            <person name="Meskys R."/>
        </authorList>
    </citation>
    <scope>NUCLEOTIDE SEQUENCE [LARGE SCALE GENOMIC DNA]</scope>
</reference>
<proteinExistence type="predicted"/>
<accession>H6X4G2</accession>
<organism evidence="1 2">
    <name type="scientific">Klebsiella phage vB_KleM_RaK2</name>
    <dbReference type="NCBI Taxonomy" id="1147094"/>
    <lineage>
        <taxon>Viruses</taxon>
        <taxon>Duplodnaviria</taxon>
        <taxon>Heunggongvirae</taxon>
        <taxon>Uroviricota</taxon>
        <taxon>Caudoviricetes</taxon>
        <taxon>Alcyoneusvirus</taxon>
        <taxon>Alcyoneusvirus RaK2</taxon>
    </lineage>
</organism>
<dbReference type="GeneID" id="14012943"/>
<evidence type="ECO:0000313" key="1">
    <source>
        <dbReference type="EMBL" id="AFA44628.1"/>
    </source>
</evidence>
<evidence type="ECO:0000313" key="2">
    <source>
        <dbReference type="Proteomes" id="UP000007524"/>
    </source>
</evidence>
<sequence length="140" mass="15706">MKKSTKIILGVFVVPAVAFFTCAMIFGDASRVAAKIEKEKQVQVEVKKEEKKNYNTVWEAICHTSNGKRISILTAMNNGKSIVGNEYMEVTSSTGKEFVMTNYNNNNVAIVTQDFKGNAVLEYHTEYEVIFAKCTFEWGA</sequence>
<dbReference type="Proteomes" id="UP000007524">
    <property type="component" value="Segment"/>
</dbReference>